<accession>A0A653S3K8</accession>
<name>A0A653S3K8_9FLAO</name>
<sequence length="67" mass="7742">MPCEYMPSTVLSVCIRANVFACSFEKPYLVNKDANTERISCEEIVVCFKTVYLNSTVKIRKMIRLMN</sequence>
<keyword evidence="2" id="KW-1185">Reference proteome</keyword>
<reference evidence="1 2" key="1">
    <citation type="submission" date="2019-10" db="EMBL/GenBank/DDBJ databases">
        <authorList>
            <person name="Karimi E."/>
        </authorList>
    </citation>
    <scope>NUCLEOTIDE SEQUENCE [LARGE SCALE GENOMIC DNA]</scope>
    <source>
        <strain evidence="1">Maribacter sp. 151</strain>
    </source>
</reference>
<dbReference type="AlphaFoldDB" id="A0A653S3K8"/>
<evidence type="ECO:0000313" key="1">
    <source>
        <dbReference type="EMBL" id="VXB62894.1"/>
    </source>
</evidence>
<dbReference type="EMBL" id="CABWLR010000003">
    <property type="protein sequence ID" value="VXB62894.1"/>
    <property type="molecule type" value="Genomic_DNA"/>
</dbReference>
<dbReference type="Proteomes" id="UP000430202">
    <property type="component" value="Unassembled WGS sequence"/>
</dbReference>
<evidence type="ECO:0000313" key="2">
    <source>
        <dbReference type="Proteomes" id="UP000430202"/>
    </source>
</evidence>
<protein>
    <submittedName>
        <fullName evidence="1">Uncharacterized protein</fullName>
    </submittedName>
</protein>
<gene>
    <name evidence="1" type="ORF">MARI151_30200</name>
</gene>
<proteinExistence type="predicted"/>
<organism evidence="1 2">
    <name type="scientific">Maribacter litoralis</name>
    <dbReference type="NCBI Taxonomy" id="2059726"/>
    <lineage>
        <taxon>Bacteria</taxon>
        <taxon>Pseudomonadati</taxon>
        <taxon>Bacteroidota</taxon>
        <taxon>Flavobacteriia</taxon>
        <taxon>Flavobacteriales</taxon>
        <taxon>Flavobacteriaceae</taxon>
        <taxon>Maribacter</taxon>
    </lineage>
</organism>